<evidence type="ECO:0000313" key="1">
    <source>
        <dbReference type="EMBL" id="KAI6661679.1"/>
    </source>
</evidence>
<sequence length="85" mass="9757">MSYGQRQVTLGDARSSHNENILVSAKHFDSDDIVDTQTHLKIDGQTKIRSIKATLKKCPIPKYLPGYPDRLKDHAIKYPRLDRDH</sequence>
<gene>
    <name evidence="1" type="ORF">LOD99_9921</name>
</gene>
<dbReference type="EMBL" id="JAKMXF010000010">
    <property type="protein sequence ID" value="KAI6661679.1"/>
    <property type="molecule type" value="Genomic_DNA"/>
</dbReference>
<protein>
    <submittedName>
        <fullName evidence="1">Uncharacterized protein</fullName>
    </submittedName>
</protein>
<comment type="caution">
    <text evidence="1">The sequence shown here is derived from an EMBL/GenBank/DDBJ whole genome shotgun (WGS) entry which is preliminary data.</text>
</comment>
<organism evidence="1 2">
    <name type="scientific">Oopsacas minuta</name>
    <dbReference type="NCBI Taxonomy" id="111878"/>
    <lineage>
        <taxon>Eukaryota</taxon>
        <taxon>Metazoa</taxon>
        <taxon>Porifera</taxon>
        <taxon>Hexactinellida</taxon>
        <taxon>Hexasterophora</taxon>
        <taxon>Lyssacinosida</taxon>
        <taxon>Leucopsacidae</taxon>
        <taxon>Oopsacas</taxon>
    </lineage>
</organism>
<accession>A0AAV7KKB2</accession>
<dbReference type="Proteomes" id="UP001165289">
    <property type="component" value="Unassembled WGS sequence"/>
</dbReference>
<keyword evidence="2" id="KW-1185">Reference proteome</keyword>
<reference evidence="1 2" key="1">
    <citation type="journal article" date="2023" name="BMC Biol.">
        <title>The compact genome of the sponge Oopsacas minuta (Hexactinellida) is lacking key metazoan core genes.</title>
        <authorList>
            <person name="Santini S."/>
            <person name="Schenkelaars Q."/>
            <person name="Jourda C."/>
            <person name="Duchesne M."/>
            <person name="Belahbib H."/>
            <person name="Rocher C."/>
            <person name="Selva M."/>
            <person name="Riesgo A."/>
            <person name="Vervoort M."/>
            <person name="Leys S.P."/>
            <person name="Kodjabachian L."/>
            <person name="Le Bivic A."/>
            <person name="Borchiellini C."/>
            <person name="Claverie J.M."/>
            <person name="Renard E."/>
        </authorList>
    </citation>
    <scope>NUCLEOTIDE SEQUENCE [LARGE SCALE GENOMIC DNA]</scope>
    <source>
        <strain evidence="1">SPO-2</strain>
    </source>
</reference>
<proteinExistence type="predicted"/>
<evidence type="ECO:0000313" key="2">
    <source>
        <dbReference type="Proteomes" id="UP001165289"/>
    </source>
</evidence>
<dbReference type="AlphaFoldDB" id="A0AAV7KKB2"/>
<name>A0AAV7KKB2_9METZ</name>